<evidence type="ECO:0000256" key="16">
    <source>
        <dbReference type="ARBA" id="ARBA00045407"/>
    </source>
</evidence>
<keyword evidence="13" id="KW-0373">Hyaluronic acid</keyword>
<evidence type="ECO:0000256" key="9">
    <source>
        <dbReference type="ARBA" id="ARBA00022981"/>
    </source>
</evidence>
<keyword evidence="8" id="KW-0677">Repeat</keyword>
<dbReference type="InterPro" id="IPR036364">
    <property type="entry name" value="SEA_dom_sf"/>
</dbReference>
<dbReference type="InterPro" id="IPR000742">
    <property type="entry name" value="EGF"/>
</dbReference>
<organism evidence="18 19">
    <name type="scientific">Eleutherodactylus coqui</name>
    <name type="common">Puerto Rican coqui</name>
    <dbReference type="NCBI Taxonomy" id="57060"/>
    <lineage>
        <taxon>Eukaryota</taxon>
        <taxon>Metazoa</taxon>
        <taxon>Chordata</taxon>
        <taxon>Craniata</taxon>
        <taxon>Vertebrata</taxon>
        <taxon>Euteleostomi</taxon>
        <taxon>Amphibia</taxon>
        <taxon>Batrachia</taxon>
        <taxon>Anura</taxon>
        <taxon>Neobatrachia</taxon>
        <taxon>Hyloidea</taxon>
        <taxon>Eleutherodactylidae</taxon>
        <taxon>Eleutherodactylinae</taxon>
        <taxon>Eleutherodactylus</taxon>
        <taxon>Eleutherodactylus</taxon>
    </lineage>
</organism>
<sequence length="754" mass="84567">MKRLFDLKRLRTKRSTVFATGVKVCPQESVKQIIASHLAYYRLRVCQEAVWEAFRIFLDRIPQTTEYQTWVDACQQDSFCMFDIGKNFSSSQEHLDIIQQVEHMKDDISTEATLSPVVIEDSPVSSELTFFVTTNDTLLNEIVNDTKPLLKEADLVNLIPEQPKQQIVEFTITLTNQKVTSELNDVNSLEYQELATHFQLQMQKVFENLPGFKEIHVLRLRQKKEKDGSDSIVVRYAAVFESGSSESKNKIDETPTIASNKVENGNNEEAKEMSYTVIELQQMVAMALHDDRSLAVDLQTLMFSDDPDIPLDHVESDTHPPVTVVTTKIETDLVNELHVEDISTIKSLPAYIDSNIVFVPPTEELKPDIIAIPHSEAPQVYEDTNVISGIKLSEDTPQDVLGVPEETTYWVLQETTLEPIQLVDKTTPKFEEFGETTLGEVRILDKSTPTIAELFEEVGSASEETNLGVVEETESSSTREFEVTEQTTQEIIAIFDVTTPVLTDSGTTKSITQYDDGSMIASASQSTILDSSYTYADVTEDALEEHKGPTSSSTDLTLLEHSTSISEPSFDKGKELVVFFSLRVTNMPFSEDLFNKSSPEYRALEQQFLHLLLPYLQSNLTGFKHLEILNFRKGSVIVNSKLKFAKSVPYNVTKAVHCILEDFCNAAAQLLNLQIDSYSLDIEPADQADLCKFMACDEFSECSVNSHTKEASCVCKPGYTNIDGLPCQSICELEPNYCSEGEECKIEDKKGAVC</sequence>
<keyword evidence="9" id="KW-0730">Sialic acid</keyword>
<dbReference type="EMBL" id="WNTK01000001">
    <property type="protein sequence ID" value="KAG9493724.1"/>
    <property type="molecule type" value="Genomic_DNA"/>
</dbReference>
<dbReference type="PROSITE" id="PS01186">
    <property type="entry name" value="EGF_2"/>
    <property type="match status" value="1"/>
</dbReference>
<evidence type="ECO:0000256" key="8">
    <source>
        <dbReference type="ARBA" id="ARBA00022737"/>
    </source>
</evidence>
<keyword evidence="19" id="KW-1185">Reference proteome</keyword>
<evidence type="ECO:0000256" key="12">
    <source>
        <dbReference type="ARBA" id="ARBA00023273"/>
    </source>
</evidence>
<evidence type="ECO:0000256" key="10">
    <source>
        <dbReference type="ARBA" id="ARBA00023170"/>
    </source>
</evidence>
<dbReference type="GO" id="GO:0007601">
    <property type="term" value="P:visual perception"/>
    <property type="evidence" value="ECO:0007669"/>
    <property type="project" value="InterPro"/>
</dbReference>
<evidence type="ECO:0000256" key="2">
    <source>
        <dbReference type="ARBA" id="ARBA00004504"/>
    </source>
</evidence>
<dbReference type="OrthoDB" id="9908153at2759"/>
<name>A0A8J6FVS4_ELECQ</name>
<dbReference type="GO" id="GO:0001750">
    <property type="term" value="C:photoreceptor outer segment"/>
    <property type="evidence" value="ECO:0007669"/>
    <property type="project" value="UniProtKB-SubCell"/>
</dbReference>
<dbReference type="PROSITE" id="PS50024">
    <property type="entry name" value="SEA"/>
    <property type="match status" value="2"/>
</dbReference>
<dbReference type="SMART" id="SM00200">
    <property type="entry name" value="SEA"/>
    <property type="match status" value="2"/>
</dbReference>
<comment type="subcellular location">
    <subcellularLocation>
        <location evidence="2">Cell projection</location>
        <location evidence="2">Cilium</location>
        <location evidence="2">Photoreceptor outer segment</location>
    </subcellularLocation>
    <subcellularLocation>
        <location evidence="1">Photoreceptor inner segment</location>
    </subcellularLocation>
    <subcellularLocation>
        <location evidence="3">Secreted</location>
        <location evidence="3">Extracellular space</location>
        <location evidence="3">Extracellular matrix</location>
        <location evidence="3">Interphotoreceptor matrix</location>
    </subcellularLocation>
</comment>
<reference evidence="18" key="1">
    <citation type="thesis" date="2020" institute="ProQuest LLC" country="789 East Eisenhower Parkway, Ann Arbor, MI, USA">
        <title>Comparative Genomics and Chromosome Evolution.</title>
        <authorList>
            <person name="Mudd A.B."/>
        </authorList>
    </citation>
    <scope>NUCLEOTIDE SEQUENCE</scope>
    <source>
        <strain evidence="18">HN-11 Male</strain>
        <tissue evidence="18">Kidney and liver</tissue>
    </source>
</reference>
<gene>
    <name evidence="18" type="ORF">GDO78_001545</name>
</gene>
<dbReference type="Gene3D" id="3.30.70.960">
    <property type="entry name" value="SEA domain"/>
    <property type="match status" value="2"/>
</dbReference>
<evidence type="ECO:0000256" key="14">
    <source>
        <dbReference type="ARBA" id="ARBA00040753"/>
    </source>
</evidence>
<evidence type="ECO:0000259" key="17">
    <source>
        <dbReference type="PROSITE" id="PS50024"/>
    </source>
</evidence>
<dbReference type="PANTHER" id="PTHR12199">
    <property type="entry name" value="INTERPHOTORECEPTOR MATRIX PROTEOGLYCAN"/>
    <property type="match status" value="1"/>
</dbReference>
<dbReference type="GO" id="GO:0033165">
    <property type="term" value="C:interphotoreceptor matrix"/>
    <property type="evidence" value="ECO:0007669"/>
    <property type="project" value="UniProtKB-SubCell"/>
</dbReference>
<dbReference type="GO" id="GO:0005540">
    <property type="term" value="F:hyaluronic acid binding"/>
    <property type="evidence" value="ECO:0007669"/>
    <property type="project" value="UniProtKB-KW"/>
</dbReference>
<dbReference type="SUPFAM" id="SSF82671">
    <property type="entry name" value="SEA domain"/>
    <property type="match status" value="2"/>
</dbReference>
<evidence type="ECO:0000313" key="19">
    <source>
        <dbReference type="Proteomes" id="UP000770717"/>
    </source>
</evidence>
<evidence type="ECO:0000256" key="15">
    <source>
        <dbReference type="ARBA" id="ARBA00042018"/>
    </source>
</evidence>
<dbReference type="PANTHER" id="PTHR12199:SF3">
    <property type="entry name" value="INTERPHOTORECEPTOR MATRIX PROTEOGLYCAN 1"/>
    <property type="match status" value="1"/>
</dbReference>
<dbReference type="GO" id="GO:0001917">
    <property type="term" value="C:photoreceptor inner segment"/>
    <property type="evidence" value="ECO:0007669"/>
    <property type="project" value="UniProtKB-SubCell"/>
</dbReference>
<evidence type="ECO:0000256" key="13">
    <source>
        <dbReference type="ARBA" id="ARBA00023290"/>
    </source>
</evidence>
<evidence type="ECO:0000256" key="11">
    <source>
        <dbReference type="ARBA" id="ARBA00023180"/>
    </source>
</evidence>
<dbReference type="Pfam" id="PF01390">
    <property type="entry name" value="SEA"/>
    <property type="match status" value="2"/>
</dbReference>
<keyword evidence="7" id="KW-0732">Signal</keyword>
<keyword evidence="5" id="KW-0272">Extracellular matrix</keyword>
<keyword evidence="6" id="KW-0358">Heparin-binding</keyword>
<keyword evidence="11" id="KW-0325">Glycoprotein</keyword>
<feature type="non-terminal residue" evidence="18">
    <location>
        <position position="754"/>
    </location>
</feature>
<evidence type="ECO:0000256" key="4">
    <source>
        <dbReference type="ARBA" id="ARBA00022525"/>
    </source>
</evidence>
<keyword evidence="12" id="KW-0966">Cell projection</keyword>
<comment type="function">
    <text evidence="16">Chondroitin sulfate-, heparin- and hyaluronan-binding protein. May serve to form a basic macromolecular scaffold comprising the insoluble interphotoreceptor matrix.</text>
</comment>
<evidence type="ECO:0000256" key="7">
    <source>
        <dbReference type="ARBA" id="ARBA00022729"/>
    </source>
</evidence>
<dbReference type="InterPro" id="IPR000082">
    <property type="entry name" value="SEA_dom"/>
</dbReference>
<feature type="domain" description="SEA" evidence="17">
    <location>
        <begin position="164"/>
        <end position="282"/>
    </location>
</feature>
<evidence type="ECO:0000256" key="1">
    <source>
        <dbReference type="ARBA" id="ARBA00004437"/>
    </source>
</evidence>
<protein>
    <recommendedName>
        <fullName evidence="14">Interphotoreceptor matrix proteoglycan 1</fullName>
    </recommendedName>
    <alternativeName>
        <fullName evidence="15">Sialoprotein associated with cones and rods</fullName>
    </alternativeName>
</protein>
<evidence type="ECO:0000256" key="3">
    <source>
        <dbReference type="ARBA" id="ARBA00004593"/>
    </source>
</evidence>
<dbReference type="InterPro" id="IPR039861">
    <property type="entry name" value="IMPG"/>
</dbReference>
<dbReference type="AlphaFoldDB" id="A0A8J6FVS4"/>
<proteinExistence type="predicted"/>
<accession>A0A8J6FVS4</accession>
<comment type="caution">
    <text evidence="18">The sequence shown here is derived from an EMBL/GenBank/DDBJ whole genome shotgun (WGS) entry which is preliminary data.</text>
</comment>
<dbReference type="Proteomes" id="UP000770717">
    <property type="component" value="Unassembled WGS sequence"/>
</dbReference>
<keyword evidence="10" id="KW-0675">Receptor</keyword>
<evidence type="ECO:0000313" key="18">
    <source>
        <dbReference type="EMBL" id="KAG9493724.1"/>
    </source>
</evidence>
<feature type="domain" description="SEA" evidence="17">
    <location>
        <begin position="574"/>
        <end position="687"/>
    </location>
</feature>
<dbReference type="GO" id="GO:0008201">
    <property type="term" value="F:heparin binding"/>
    <property type="evidence" value="ECO:0007669"/>
    <property type="project" value="UniProtKB-KW"/>
</dbReference>
<keyword evidence="4" id="KW-0964">Secreted</keyword>
<evidence type="ECO:0000256" key="6">
    <source>
        <dbReference type="ARBA" id="ARBA00022674"/>
    </source>
</evidence>
<evidence type="ECO:0000256" key="5">
    <source>
        <dbReference type="ARBA" id="ARBA00022530"/>
    </source>
</evidence>